<feature type="domain" description="Tail spike" evidence="1">
    <location>
        <begin position="151"/>
        <end position="342"/>
    </location>
</feature>
<evidence type="ECO:0000259" key="1">
    <source>
        <dbReference type="Pfam" id="PF06605"/>
    </source>
</evidence>
<sequence>MIELYSPDNADFEHNGDMTLLPESASVHVILNGAWTASLTHPIDDEGRWKYIVEDAVVKLPSFNGNQLFRIKQKEKSDSGITVTMEPIFMDALGDCFLVDVRPTGKNGQEALNSMTAVNKKYSGTSNITTTATAYYEYMNLIEAINGDNENSFVNRWGGEILFDNYKVVIDKRVGGDYGVELRYGKNIPQDGFTEDVDLREVVTRIYPKAYNGYKMAGTGYVDSPLINSYPTIKAVTITFDDVKMEADAQEDDAEKGVIICKNQAELNTALKQRCQEQYEAGIDQPKVSIEADMILLSDTDQYQEYAVLETVLLGDTIHCHHERLDLTTEARVVELVYDAVLQKVSSVVLGDFTYNYFNGVSSSVNRIDQAIRPDGTVMADKIAGFINGAMASLTAQYNAAKKQDVLAILFENLDDSNSLYGALALGTQGLMISKRRTADGRSWDWTTAITAAGMIATYIVAGVLSDQKGLNYWNLDTGELRVVATEFSLAGKTIDQIAGEQVNDFASSVYDPEIAELQKQIDGKIETYYYDYAPTLNNVPASEWNTEAERLKHEGDLFYWKSKGYAYRFFKNGSTWSWQMVQDTDVTKALEAAAEAQDTADHKRRVFITTPVPPYDVGDLWTQGAAGDIMRCKTARASGSYLSSDWIKASKYTDDSAVTALNDALDQEEVFNRLTNHGQIQGIYMSGGKLYLNATYMQIGKITDKSGNNWWNLDTGELHAGKATFENISGTDGIRINGGRIRVVYDGDEIGYIGANNLSKDASKKGLVFDLEDDGDYMTWAYKKTASANVYTTVLTFARSGVSGFTGNALNAGCNLDMQNYKIQQAIIDGFNCSKSFQIPNNVDCNIYSDIDFHNWSLKNLKVENLSAIDGKGTWTGTIPIYYEKGGSYYTSTISVVDGLIVSAPKA</sequence>
<gene>
    <name evidence="2" type="ORF">OCV88_14470</name>
</gene>
<comment type="caution">
    <text evidence="2">The sequence shown here is derived from an EMBL/GenBank/DDBJ whole genome shotgun (WGS) entry which is preliminary data.</text>
</comment>
<proteinExistence type="predicted"/>
<dbReference type="InterPro" id="IPR010572">
    <property type="entry name" value="Tail_dom"/>
</dbReference>
<dbReference type="EMBL" id="JAOQJQ010000008">
    <property type="protein sequence ID" value="MCU6763517.1"/>
    <property type="molecule type" value="Genomic_DNA"/>
</dbReference>
<keyword evidence="3" id="KW-1185">Reference proteome</keyword>
<evidence type="ECO:0000313" key="2">
    <source>
        <dbReference type="EMBL" id="MCU6763517.1"/>
    </source>
</evidence>
<dbReference type="NCBIfam" id="TIGR01665">
    <property type="entry name" value="put_anti_recept"/>
    <property type="match status" value="1"/>
</dbReference>
<protein>
    <submittedName>
        <fullName evidence="2">Phage tail protein</fullName>
    </submittedName>
</protein>
<organism evidence="2 3">
    <name type="scientific">Brotonthovivens ammoniilytica</name>
    <dbReference type="NCBI Taxonomy" id="2981725"/>
    <lineage>
        <taxon>Bacteria</taxon>
        <taxon>Bacillati</taxon>
        <taxon>Bacillota</taxon>
        <taxon>Clostridia</taxon>
        <taxon>Lachnospirales</taxon>
        <taxon>Lachnospiraceae</taxon>
        <taxon>Brotonthovivens</taxon>
    </lineage>
</organism>
<accession>A0ABT2TPI8</accession>
<evidence type="ECO:0000313" key="3">
    <source>
        <dbReference type="Proteomes" id="UP001652442"/>
    </source>
</evidence>
<dbReference type="InterPro" id="IPR007119">
    <property type="entry name" value="Phage_tail_spike_N"/>
</dbReference>
<dbReference type="RefSeq" id="WP_158426163.1">
    <property type="nucleotide sequence ID" value="NZ_JAOQJQ010000008.1"/>
</dbReference>
<dbReference type="Pfam" id="PF06605">
    <property type="entry name" value="Prophage_tail"/>
    <property type="match status" value="1"/>
</dbReference>
<name>A0ABT2TPI8_9FIRM</name>
<reference evidence="2 3" key="1">
    <citation type="journal article" date="2021" name="ISME Commun">
        <title>Automated analysis of genomic sequences facilitates high-throughput and comprehensive description of bacteria.</title>
        <authorList>
            <person name="Hitch T.C.A."/>
        </authorList>
    </citation>
    <scope>NUCLEOTIDE SEQUENCE [LARGE SCALE GENOMIC DNA]</scope>
    <source>
        <strain evidence="2 3">Sanger_109</strain>
    </source>
</reference>
<dbReference type="Proteomes" id="UP001652442">
    <property type="component" value="Unassembled WGS sequence"/>
</dbReference>